<dbReference type="Proteomes" id="UP000027153">
    <property type="component" value="Unassembled WGS sequence"/>
</dbReference>
<comment type="caution">
    <text evidence="2">The sequence shown here is derived from an EMBL/GenBank/DDBJ whole genome shotgun (WGS) entry which is preliminary data.</text>
</comment>
<dbReference type="EMBL" id="JMIY01000007">
    <property type="protein sequence ID" value="KCZ70592.1"/>
    <property type="molecule type" value="Genomic_DNA"/>
</dbReference>
<dbReference type="Pfam" id="PF06348">
    <property type="entry name" value="DUF1059"/>
    <property type="match status" value="1"/>
</dbReference>
<feature type="compositionally biased region" description="Basic and acidic residues" evidence="1">
    <location>
        <begin position="42"/>
        <end position="54"/>
    </location>
</feature>
<dbReference type="OrthoDB" id="9023at2157"/>
<proteinExistence type="predicted"/>
<dbReference type="InterPro" id="IPR009409">
    <property type="entry name" value="DUF1059"/>
</dbReference>
<sequence>MTKEFDCRSAGVDCPFMIRDENEDEMASLVQQHARTTHQKSMSKEDILRNTREM</sequence>
<gene>
    <name evidence="2" type="ORF">ANME2D_02613</name>
</gene>
<organism evidence="2 3">
    <name type="scientific">Candidatus Methanoperedens nitratireducens</name>
    <dbReference type="NCBI Taxonomy" id="1392998"/>
    <lineage>
        <taxon>Archaea</taxon>
        <taxon>Methanobacteriati</taxon>
        <taxon>Methanobacteriota</taxon>
        <taxon>Stenosarchaea group</taxon>
        <taxon>Methanomicrobia</taxon>
        <taxon>Methanosarcinales</taxon>
        <taxon>ANME-2 cluster</taxon>
        <taxon>Candidatus Methanoperedentaceae</taxon>
        <taxon>Candidatus Methanoperedens</taxon>
    </lineage>
</organism>
<protein>
    <submittedName>
        <fullName evidence="2">Putative small metal-binding protein</fullName>
    </submittedName>
</protein>
<dbReference type="RefSeq" id="WP_048092308.1">
    <property type="nucleotide sequence ID" value="NZ_JMIY01000007.1"/>
</dbReference>
<dbReference type="AlphaFoldDB" id="A0A062UZJ9"/>
<evidence type="ECO:0000256" key="1">
    <source>
        <dbReference type="SAM" id="MobiDB-lite"/>
    </source>
</evidence>
<feature type="region of interest" description="Disordered" evidence="1">
    <location>
        <begin position="33"/>
        <end position="54"/>
    </location>
</feature>
<keyword evidence="3" id="KW-1185">Reference proteome</keyword>
<evidence type="ECO:0000313" key="3">
    <source>
        <dbReference type="Proteomes" id="UP000027153"/>
    </source>
</evidence>
<accession>A0A062UZJ9</accession>
<reference evidence="2 3" key="1">
    <citation type="journal article" date="2013" name="Nature">
        <title>Anaerobic oxidation of methane coupled to nitrate reduction in a novel archaeal lineage.</title>
        <authorList>
            <person name="Haroon M.F."/>
            <person name="Hu S."/>
            <person name="Shi Y."/>
            <person name="Imelfort M."/>
            <person name="Keller J."/>
            <person name="Hugenholtz P."/>
            <person name="Yuan Z."/>
            <person name="Tyson G.W."/>
        </authorList>
    </citation>
    <scope>NUCLEOTIDE SEQUENCE [LARGE SCALE GENOMIC DNA]</scope>
    <source>
        <strain evidence="2 3">ANME-2d</strain>
    </source>
</reference>
<evidence type="ECO:0000313" key="2">
    <source>
        <dbReference type="EMBL" id="KCZ70592.1"/>
    </source>
</evidence>
<name>A0A062UZJ9_9EURY</name>